<feature type="domain" description="ABC transporter" evidence="3">
    <location>
        <begin position="8"/>
        <end position="241"/>
    </location>
</feature>
<dbReference type="PROSITE" id="PS00211">
    <property type="entry name" value="ABC_TRANSPORTER_1"/>
    <property type="match status" value="1"/>
</dbReference>
<dbReference type="Proteomes" id="UP000545286">
    <property type="component" value="Unassembled WGS sequence"/>
</dbReference>
<dbReference type="Pfam" id="PF00005">
    <property type="entry name" value="ABC_tran"/>
    <property type="match status" value="1"/>
</dbReference>
<dbReference type="GO" id="GO:0005886">
    <property type="term" value="C:plasma membrane"/>
    <property type="evidence" value="ECO:0007669"/>
    <property type="project" value="TreeGrafter"/>
</dbReference>
<organism evidence="4 6">
    <name type="scientific">Pseudoclavibacter helvolus</name>
    <dbReference type="NCBI Taxonomy" id="255205"/>
    <lineage>
        <taxon>Bacteria</taxon>
        <taxon>Bacillati</taxon>
        <taxon>Actinomycetota</taxon>
        <taxon>Actinomycetes</taxon>
        <taxon>Micrococcales</taxon>
        <taxon>Microbacteriaceae</taxon>
        <taxon>Pseudoclavibacter</taxon>
    </lineage>
</organism>
<keyword evidence="1" id="KW-0547">Nucleotide-binding</keyword>
<name>A0A7W4UMR6_9MICO</name>
<dbReference type="GO" id="GO:0016887">
    <property type="term" value="F:ATP hydrolysis activity"/>
    <property type="evidence" value="ECO:0007669"/>
    <property type="project" value="InterPro"/>
</dbReference>
<evidence type="ECO:0000256" key="2">
    <source>
        <dbReference type="ARBA" id="ARBA00022840"/>
    </source>
</evidence>
<dbReference type="AlphaFoldDB" id="A0A7W4UMR6"/>
<dbReference type="EMBL" id="JACHWJ010000009">
    <property type="protein sequence ID" value="MBB2959451.1"/>
    <property type="molecule type" value="Genomic_DNA"/>
</dbReference>
<protein>
    <submittedName>
        <fullName evidence="4">D-methionine transport system ATP-binding protein</fullName>
    </submittedName>
</protein>
<dbReference type="SMART" id="SM00382">
    <property type="entry name" value="AAA"/>
    <property type="match status" value="1"/>
</dbReference>
<evidence type="ECO:0000313" key="4">
    <source>
        <dbReference type="EMBL" id="MBB2957307.1"/>
    </source>
</evidence>
<sequence length="246" mass="26682">MPEPGPVAALERVTVRYGAGAPALDGIDLEIQRGEIIGIVGESGAGKSTLLRLLDADETPTEGRVLIQGTDPATMRERDRRGLRRRIGMVFQSFNLLANRTARQNVELPLRLQRRRDPALVGELLDYVGLGDRGGDYPAQLSGGQKQRVAIARALVTRPPLLLCDEPTSALDERTTSDILRLLASTRDDFGTTIALVTHELAAVKAICDRAAILDRGHLQGIVAVEHSARDDRGSYVEHAKRVLGS</sequence>
<gene>
    <name evidence="4" type="ORF">FHX72_001444</name>
    <name evidence="5" type="ORF">FHX72_003619</name>
</gene>
<proteinExistence type="predicted"/>
<dbReference type="RefSeq" id="WP_068476837.1">
    <property type="nucleotide sequence ID" value="NZ_CZJS01000066.1"/>
</dbReference>
<dbReference type="GO" id="GO:0005524">
    <property type="term" value="F:ATP binding"/>
    <property type="evidence" value="ECO:0007669"/>
    <property type="project" value="UniProtKB-KW"/>
</dbReference>
<evidence type="ECO:0000256" key="1">
    <source>
        <dbReference type="ARBA" id="ARBA00022741"/>
    </source>
</evidence>
<dbReference type="SUPFAM" id="SSF52540">
    <property type="entry name" value="P-loop containing nucleoside triphosphate hydrolases"/>
    <property type="match status" value="1"/>
</dbReference>
<dbReference type="InterPro" id="IPR003439">
    <property type="entry name" value="ABC_transporter-like_ATP-bd"/>
</dbReference>
<dbReference type="EMBL" id="JACHWJ010000002">
    <property type="protein sequence ID" value="MBB2957307.1"/>
    <property type="molecule type" value="Genomic_DNA"/>
</dbReference>
<dbReference type="GO" id="GO:0022857">
    <property type="term" value="F:transmembrane transporter activity"/>
    <property type="evidence" value="ECO:0007669"/>
    <property type="project" value="TreeGrafter"/>
</dbReference>
<dbReference type="PROSITE" id="PS50893">
    <property type="entry name" value="ABC_TRANSPORTER_2"/>
    <property type="match status" value="1"/>
</dbReference>
<dbReference type="Gene3D" id="3.40.50.300">
    <property type="entry name" value="P-loop containing nucleotide triphosphate hydrolases"/>
    <property type="match status" value="1"/>
</dbReference>
<accession>A0A7W4UMR6</accession>
<dbReference type="InterPro" id="IPR003593">
    <property type="entry name" value="AAA+_ATPase"/>
</dbReference>
<dbReference type="InterPro" id="IPR027417">
    <property type="entry name" value="P-loop_NTPase"/>
</dbReference>
<reference evidence="4 6" key="1">
    <citation type="submission" date="2020-08" db="EMBL/GenBank/DDBJ databases">
        <title>Sequencing the genomes of 1000 actinobacteria strains.</title>
        <authorList>
            <person name="Klenk H.-P."/>
        </authorList>
    </citation>
    <scope>NUCLEOTIDE SEQUENCE [LARGE SCALE GENOMIC DNA]</scope>
    <source>
        <strain evidence="4 6">DSM 20419</strain>
    </source>
</reference>
<evidence type="ECO:0000313" key="6">
    <source>
        <dbReference type="Proteomes" id="UP000545286"/>
    </source>
</evidence>
<keyword evidence="6" id="KW-1185">Reference proteome</keyword>
<dbReference type="InterPro" id="IPR015854">
    <property type="entry name" value="ABC_transpr_LolD-like"/>
</dbReference>
<dbReference type="OrthoDB" id="4283894at2"/>
<dbReference type="PANTHER" id="PTHR24220">
    <property type="entry name" value="IMPORT ATP-BINDING PROTEIN"/>
    <property type="match status" value="1"/>
</dbReference>
<keyword evidence="2 4" id="KW-0067">ATP-binding</keyword>
<evidence type="ECO:0000313" key="5">
    <source>
        <dbReference type="EMBL" id="MBB2959451.1"/>
    </source>
</evidence>
<evidence type="ECO:0000259" key="3">
    <source>
        <dbReference type="PROSITE" id="PS50893"/>
    </source>
</evidence>
<dbReference type="InterPro" id="IPR017871">
    <property type="entry name" value="ABC_transporter-like_CS"/>
</dbReference>
<comment type="caution">
    <text evidence="4">The sequence shown here is derived from an EMBL/GenBank/DDBJ whole genome shotgun (WGS) entry which is preliminary data.</text>
</comment>
<dbReference type="PANTHER" id="PTHR24220:SF685">
    <property type="entry name" value="ABC TRANSPORTER RELATED"/>
    <property type="match status" value="1"/>
</dbReference>